<sequence length="241" mass="25563">MLVWAAARGFSRESVRYTVSHRHTTVATSPHVSRCGECGQTPGAGGVGQPALVASRRGLARGVGHRATQAAKPDVLAGLLDTSRLCYLTDCGEGVGSWAARTPWDRSHLRSCDASSTRDLPHKTGDAKCAGDRASSRSLWAVVCRCSQVAVSFTTLPFSVLTARGVRRDGRGTSTATHPHRGRHHDTQPVTASLGVTPFLAIDCQQTAVSLKYDAANGGRGRNLENFHGRAASQARQPPLS</sequence>
<evidence type="ECO:0000313" key="3">
    <source>
        <dbReference type="Proteomes" id="UP000324222"/>
    </source>
</evidence>
<proteinExistence type="predicted"/>
<organism evidence="2 3">
    <name type="scientific">Portunus trituberculatus</name>
    <name type="common">Swimming crab</name>
    <name type="synonym">Neptunus trituberculatus</name>
    <dbReference type="NCBI Taxonomy" id="210409"/>
    <lineage>
        <taxon>Eukaryota</taxon>
        <taxon>Metazoa</taxon>
        <taxon>Ecdysozoa</taxon>
        <taxon>Arthropoda</taxon>
        <taxon>Crustacea</taxon>
        <taxon>Multicrustacea</taxon>
        <taxon>Malacostraca</taxon>
        <taxon>Eumalacostraca</taxon>
        <taxon>Eucarida</taxon>
        <taxon>Decapoda</taxon>
        <taxon>Pleocyemata</taxon>
        <taxon>Brachyura</taxon>
        <taxon>Eubrachyura</taxon>
        <taxon>Portunoidea</taxon>
        <taxon>Portunidae</taxon>
        <taxon>Portuninae</taxon>
        <taxon>Portunus</taxon>
    </lineage>
</organism>
<feature type="region of interest" description="Disordered" evidence="1">
    <location>
        <begin position="169"/>
        <end position="189"/>
    </location>
</feature>
<reference evidence="2 3" key="1">
    <citation type="submission" date="2019-05" db="EMBL/GenBank/DDBJ databases">
        <title>Another draft genome of Portunus trituberculatus and its Hox gene families provides insights of decapod evolution.</title>
        <authorList>
            <person name="Jeong J.-H."/>
            <person name="Song I."/>
            <person name="Kim S."/>
            <person name="Choi T."/>
            <person name="Kim D."/>
            <person name="Ryu S."/>
            <person name="Kim W."/>
        </authorList>
    </citation>
    <scope>NUCLEOTIDE SEQUENCE [LARGE SCALE GENOMIC DNA]</scope>
    <source>
        <tissue evidence="2">Muscle</tissue>
    </source>
</reference>
<keyword evidence="3" id="KW-1185">Reference proteome</keyword>
<protein>
    <submittedName>
        <fullName evidence="2">Uncharacterized protein</fullName>
    </submittedName>
</protein>
<dbReference type="AlphaFoldDB" id="A0A5B7CXH5"/>
<accession>A0A5B7CXH5</accession>
<name>A0A5B7CXH5_PORTR</name>
<evidence type="ECO:0000256" key="1">
    <source>
        <dbReference type="SAM" id="MobiDB-lite"/>
    </source>
</evidence>
<dbReference type="EMBL" id="VSRR010000303">
    <property type="protein sequence ID" value="MPC13745.1"/>
    <property type="molecule type" value="Genomic_DNA"/>
</dbReference>
<comment type="caution">
    <text evidence="2">The sequence shown here is derived from an EMBL/GenBank/DDBJ whole genome shotgun (WGS) entry which is preliminary data.</text>
</comment>
<gene>
    <name evidence="2" type="ORF">E2C01_006490</name>
</gene>
<dbReference type="Proteomes" id="UP000324222">
    <property type="component" value="Unassembled WGS sequence"/>
</dbReference>
<evidence type="ECO:0000313" key="2">
    <source>
        <dbReference type="EMBL" id="MPC13745.1"/>
    </source>
</evidence>